<dbReference type="InterPro" id="IPR005135">
    <property type="entry name" value="Endo/exonuclease/phosphatase"/>
</dbReference>
<dbReference type="PANTHER" id="PTHR42834:SF1">
    <property type="entry name" value="ENDONUCLEASE_EXONUCLEASE_PHOSPHATASE FAMILY PROTEIN (AFU_ORTHOLOGUE AFUA_3G09210)"/>
    <property type="match status" value="1"/>
</dbReference>
<proteinExistence type="predicted"/>
<feature type="signal peptide" evidence="2">
    <location>
        <begin position="1"/>
        <end position="24"/>
    </location>
</feature>
<name>A0ABW2BV06_9PSEU</name>
<evidence type="ECO:0000313" key="4">
    <source>
        <dbReference type="EMBL" id="MFC6866042.1"/>
    </source>
</evidence>
<dbReference type="SUPFAM" id="SSF56219">
    <property type="entry name" value="DNase I-like"/>
    <property type="match status" value="1"/>
</dbReference>
<dbReference type="Gene3D" id="3.60.10.10">
    <property type="entry name" value="Endonuclease/exonuclease/phosphatase"/>
    <property type="match status" value="1"/>
</dbReference>
<dbReference type="Pfam" id="PF03372">
    <property type="entry name" value="Exo_endo_phos"/>
    <property type="match status" value="1"/>
</dbReference>
<keyword evidence="5" id="KW-1185">Reference proteome</keyword>
<dbReference type="InterPro" id="IPR036691">
    <property type="entry name" value="Endo/exonu/phosph_ase_sf"/>
</dbReference>
<feature type="region of interest" description="Disordered" evidence="1">
    <location>
        <begin position="593"/>
        <end position="612"/>
    </location>
</feature>
<gene>
    <name evidence="4" type="ORF">ACFQGD_02670</name>
</gene>
<evidence type="ECO:0000313" key="5">
    <source>
        <dbReference type="Proteomes" id="UP001596337"/>
    </source>
</evidence>
<dbReference type="RefSeq" id="WP_345406897.1">
    <property type="nucleotide sequence ID" value="NZ_BAABLA010000123.1"/>
</dbReference>
<dbReference type="GO" id="GO:0004519">
    <property type="term" value="F:endonuclease activity"/>
    <property type="evidence" value="ECO:0007669"/>
    <property type="project" value="UniProtKB-KW"/>
</dbReference>
<reference evidence="5" key="1">
    <citation type="journal article" date="2019" name="Int. J. Syst. Evol. Microbiol.">
        <title>The Global Catalogue of Microorganisms (GCM) 10K type strain sequencing project: providing services to taxonomists for standard genome sequencing and annotation.</title>
        <authorList>
            <consortium name="The Broad Institute Genomics Platform"/>
            <consortium name="The Broad Institute Genome Sequencing Center for Infectious Disease"/>
            <person name="Wu L."/>
            <person name="Ma J."/>
        </authorList>
    </citation>
    <scope>NUCLEOTIDE SEQUENCE [LARGE SCALE GENOMIC DNA]</scope>
    <source>
        <strain evidence="5">KCTC 32255</strain>
    </source>
</reference>
<dbReference type="EMBL" id="JBHSXX010000001">
    <property type="protein sequence ID" value="MFC6866042.1"/>
    <property type="molecule type" value="Genomic_DNA"/>
</dbReference>
<evidence type="ECO:0000256" key="1">
    <source>
        <dbReference type="SAM" id="MobiDB-lite"/>
    </source>
</evidence>
<dbReference type="Proteomes" id="UP001596337">
    <property type="component" value="Unassembled WGS sequence"/>
</dbReference>
<evidence type="ECO:0000259" key="3">
    <source>
        <dbReference type="Pfam" id="PF03372"/>
    </source>
</evidence>
<keyword evidence="4" id="KW-0378">Hydrolase</keyword>
<comment type="caution">
    <text evidence="4">The sequence shown here is derived from an EMBL/GenBank/DDBJ whole genome shotgun (WGS) entry which is preliminary data.</text>
</comment>
<dbReference type="PANTHER" id="PTHR42834">
    <property type="entry name" value="ENDONUCLEASE/EXONUCLEASE/PHOSPHATASE FAMILY PROTEIN (AFU_ORTHOLOGUE AFUA_3G09210)"/>
    <property type="match status" value="1"/>
</dbReference>
<keyword evidence="4" id="KW-0255">Endonuclease</keyword>
<sequence length="612" mass="65693">MARTATITLAAATVVGASVTAASAEGASTIADIQGTSWLSPHTGETVAGVRGVVTAIKRFGSARGFWFQDPEGDDDPRTSEGLFVFTGAATPDVEPGDAVRVTGTVKEFYPTNPDDSPYLSTTELIDAQWTVKSSGNPLPDAEVIKPDTLSDVLTAKPGGNIEPSDLEPDVYALDLWESREGMRMAVDSPRLVGPSTPYNELYVTTKPEQYPSPRGGTVYTGYDNDNTGVLKIESLIPFSERPFPDGDTGDTLCGTTSGVIEYDRFGGYTLQATELGRVVDGGLEHETTREQRPNELSVASYNVENLSGVDNQARFDALAKGLVDNLRSPDIVALAEIQDNNGPADTDDGVVAADETLRRFTDAIADAGGARYEWRQINPLEGEDGGQPGGNIRVGFLFDPKRVSFVDREGGDATTAVEVISDGDEPQLSISPGRIAPNDAAFDGSRKPLAGEFTFRGRTVFVVATHFSSKFGDQPLHGRFQPPTRVSERERIPQAERVREFVDDVLAVDEHANVVVAGDINDFQFSPAVGTLTEGGALRALITELPSEDQYTYIYEGRSQVLDHILVSPALDDADIDVVHINAEFQDQASDHDPLVTRLRPAGGKSAGQPR</sequence>
<evidence type="ECO:0000256" key="2">
    <source>
        <dbReference type="SAM" id="SignalP"/>
    </source>
</evidence>
<dbReference type="CDD" id="cd04486">
    <property type="entry name" value="YhcR_OBF_like"/>
    <property type="match status" value="1"/>
</dbReference>
<feature type="chain" id="PRO_5046675227" evidence="2">
    <location>
        <begin position="25"/>
        <end position="612"/>
    </location>
</feature>
<organism evidence="4 5">
    <name type="scientific">Haloechinothrix salitolerans</name>
    <dbReference type="NCBI Taxonomy" id="926830"/>
    <lineage>
        <taxon>Bacteria</taxon>
        <taxon>Bacillati</taxon>
        <taxon>Actinomycetota</taxon>
        <taxon>Actinomycetes</taxon>
        <taxon>Pseudonocardiales</taxon>
        <taxon>Pseudonocardiaceae</taxon>
        <taxon>Haloechinothrix</taxon>
    </lineage>
</organism>
<accession>A0ABW2BV06</accession>
<keyword evidence="4" id="KW-0540">Nuclease</keyword>
<feature type="domain" description="Endonuclease/exonuclease/phosphatase" evidence="3">
    <location>
        <begin position="300"/>
        <end position="593"/>
    </location>
</feature>
<keyword evidence="2" id="KW-0732">Signal</keyword>
<protein>
    <submittedName>
        <fullName evidence="4">Endonuclease/exonuclease/phosphatase family protein</fullName>
    </submittedName>
</protein>